<evidence type="ECO:0000256" key="6">
    <source>
        <dbReference type="ARBA" id="ARBA00022989"/>
    </source>
</evidence>
<evidence type="ECO:0000256" key="2">
    <source>
        <dbReference type="ARBA" id="ARBA00022448"/>
    </source>
</evidence>
<evidence type="ECO:0000256" key="3">
    <source>
        <dbReference type="ARBA" id="ARBA00022475"/>
    </source>
</evidence>
<keyword evidence="5" id="KW-0029">Amino-acid transport</keyword>
<evidence type="ECO:0000256" key="8">
    <source>
        <dbReference type="ARBA" id="ARBA00037998"/>
    </source>
</evidence>
<keyword evidence="6 9" id="KW-1133">Transmembrane helix</keyword>
<evidence type="ECO:0000256" key="7">
    <source>
        <dbReference type="ARBA" id="ARBA00023136"/>
    </source>
</evidence>
<evidence type="ECO:0000256" key="4">
    <source>
        <dbReference type="ARBA" id="ARBA00022692"/>
    </source>
</evidence>
<sequence>MDLATLLIQCLNAVQYGLLLFLVASGLTLIFGIMGVINLAHGSFYMIGAYMAYALAPAVEQHLGGGFFATLAVGLALSIVLGYLLEWLFFSYLYTREHLQQVLMTYGLILVFEELRSLIVGNDVHGVAMPEWLSGSVPLGDVMTYPVYRLFISAVCVVVALGMWAVLTRTRLGMRIRAGATNREMVRAMGIDIRLLYRVVFAIGVALAALAGMIAAPVSSVYPNMGAQVLIICFVVVVIGGIGSIKGALLAALLVGFVDTFGKVLFPSLAGISVYLLMAAILLWRPEGLLRAG</sequence>
<keyword evidence="4 9" id="KW-0812">Transmembrane</keyword>
<feature type="transmembrane region" description="Helical" evidence="9">
    <location>
        <begin position="195"/>
        <end position="217"/>
    </location>
</feature>
<dbReference type="EMBL" id="VDUY01000002">
    <property type="protein sequence ID" value="TXL67296.1"/>
    <property type="molecule type" value="Genomic_DNA"/>
</dbReference>
<evidence type="ECO:0000313" key="11">
    <source>
        <dbReference type="Proteomes" id="UP000321548"/>
    </source>
</evidence>
<protein>
    <submittedName>
        <fullName evidence="10">Branched-chain amino acid ABC transporter permease</fullName>
    </submittedName>
</protein>
<feature type="transmembrane region" description="Helical" evidence="9">
    <location>
        <begin position="147"/>
        <end position="167"/>
    </location>
</feature>
<feature type="transmembrane region" description="Helical" evidence="9">
    <location>
        <begin position="66"/>
        <end position="85"/>
    </location>
</feature>
<dbReference type="OrthoDB" id="9807115at2"/>
<feature type="transmembrane region" description="Helical" evidence="9">
    <location>
        <begin position="229"/>
        <end position="257"/>
    </location>
</feature>
<dbReference type="RefSeq" id="WP_147703544.1">
    <property type="nucleotide sequence ID" value="NZ_VDUY01000002.1"/>
</dbReference>
<evidence type="ECO:0000256" key="5">
    <source>
        <dbReference type="ARBA" id="ARBA00022970"/>
    </source>
</evidence>
<dbReference type="GO" id="GO:0005886">
    <property type="term" value="C:plasma membrane"/>
    <property type="evidence" value="ECO:0007669"/>
    <property type="project" value="UniProtKB-SubCell"/>
</dbReference>
<organism evidence="10 11">
    <name type="scientific">Zeimonas arvi</name>
    <dbReference type="NCBI Taxonomy" id="2498847"/>
    <lineage>
        <taxon>Bacteria</taxon>
        <taxon>Pseudomonadati</taxon>
        <taxon>Pseudomonadota</taxon>
        <taxon>Betaproteobacteria</taxon>
        <taxon>Burkholderiales</taxon>
        <taxon>Burkholderiaceae</taxon>
        <taxon>Zeimonas</taxon>
    </lineage>
</organism>
<evidence type="ECO:0000256" key="1">
    <source>
        <dbReference type="ARBA" id="ARBA00004651"/>
    </source>
</evidence>
<dbReference type="GO" id="GO:0022857">
    <property type="term" value="F:transmembrane transporter activity"/>
    <property type="evidence" value="ECO:0007669"/>
    <property type="project" value="InterPro"/>
</dbReference>
<reference evidence="10 11" key="1">
    <citation type="submission" date="2019-06" db="EMBL/GenBank/DDBJ databases">
        <title>Quisquiliibacterium sp. nov., isolated from a maize field.</title>
        <authorList>
            <person name="Lin S.-Y."/>
            <person name="Tsai C.-F."/>
            <person name="Young C.-C."/>
        </authorList>
    </citation>
    <scope>NUCLEOTIDE SEQUENCE [LARGE SCALE GENOMIC DNA]</scope>
    <source>
        <strain evidence="10 11">CC-CFT501</strain>
    </source>
</reference>
<dbReference type="AlphaFoldDB" id="A0A5C8P255"/>
<dbReference type="PANTHER" id="PTHR11795">
    <property type="entry name" value="BRANCHED-CHAIN AMINO ACID TRANSPORT SYSTEM PERMEASE PROTEIN LIVH"/>
    <property type="match status" value="1"/>
</dbReference>
<feature type="transmembrane region" description="Helical" evidence="9">
    <location>
        <begin position="16"/>
        <end position="37"/>
    </location>
</feature>
<keyword evidence="3" id="KW-1003">Cell membrane</keyword>
<accession>A0A5C8P255</accession>
<comment type="similarity">
    <text evidence="8">Belongs to the binding-protein-dependent transport system permease family. LivHM subfamily.</text>
</comment>
<keyword evidence="7 9" id="KW-0472">Membrane</keyword>
<dbReference type="GO" id="GO:0006865">
    <property type="term" value="P:amino acid transport"/>
    <property type="evidence" value="ECO:0007669"/>
    <property type="project" value="UniProtKB-KW"/>
</dbReference>
<dbReference type="InterPro" id="IPR001851">
    <property type="entry name" value="ABC_transp_permease"/>
</dbReference>
<proteinExistence type="inferred from homology"/>
<keyword evidence="11" id="KW-1185">Reference proteome</keyword>
<dbReference type="Pfam" id="PF02653">
    <property type="entry name" value="BPD_transp_2"/>
    <property type="match status" value="1"/>
</dbReference>
<comment type="subcellular location">
    <subcellularLocation>
        <location evidence="1">Cell membrane</location>
        <topology evidence="1">Multi-pass membrane protein</topology>
    </subcellularLocation>
</comment>
<comment type="caution">
    <text evidence="10">The sequence shown here is derived from an EMBL/GenBank/DDBJ whole genome shotgun (WGS) entry which is preliminary data.</text>
</comment>
<evidence type="ECO:0000256" key="9">
    <source>
        <dbReference type="SAM" id="Phobius"/>
    </source>
</evidence>
<dbReference type="InterPro" id="IPR052157">
    <property type="entry name" value="BCAA_transport_permease"/>
</dbReference>
<gene>
    <name evidence="10" type="ORF">FHP08_06730</name>
</gene>
<name>A0A5C8P255_9BURK</name>
<dbReference type="PANTHER" id="PTHR11795:SF442">
    <property type="entry name" value="ABC TRANSPORTER ATP-BINDING PROTEIN"/>
    <property type="match status" value="1"/>
</dbReference>
<feature type="transmembrane region" description="Helical" evidence="9">
    <location>
        <begin position="264"/>
        <end position="284"/>
    </location>
</feature>
<dbReference type="Proteomes" id="UP000321548">
    <property type="component" value="Unassembled WGS sequence"/>
</dbReference>
<evidence type="ECO:0000313" key="10">
    <source>
        <dbReference type="EMBL" id="TXL67296.1"/>
    </source>
</evidence>
<keyword evidence="2" id="KW-0813">Transport</keyword>
<dbReference type="CDD" id="cd06582">
    <property type="entry name" value="TM_PBP1_LivH_like"/>
    <property type="match status" value="1"/>
</dbReference>